<comment type="caution">
    <text evidence="2">The sequence shown here is derived from an EMBL/GenBank/DDBJ whole genome shotgun (WGS) entry which is preliminary data.</text>
</comment>
<dbReference type="RefSeq" id="WP_390250677.1">
    <property type="nucleotide sequence ID" value="NZ_JBHSDT010000004.1"/>
</dbReference>
<evidence type="ECO:0000256" key="1">
    <source>
        <dbReference type="SAM" id="Phobius"/>
    </source>
</evidence>
<keyword evidence="3" id="KW-1185">Reference proteome</keyword>
<gene>
    <name evidence="2" type="ORF">ACFOY7_06780</name>
</gene>
<reference evidence="3" key="1">
    <citation type="journal article" date="2019" name="Int. J. Syst. Evol. Microbiol.">
        <title>The Global Catalogue of Microorganisms (GCM) 10K type strain sequencing project: providing services to taxonomists for standard genome sequencing and annotation.</title>
        <authorList>
            <consortium name="The Broad Institute Genomics Platform"/>
            <consortium name="The Broad Institute Genome Sequencing Center for Infectious Disease"/>
            <person name="Wu L."/>
            <person name="Ma J."/>
        </authorList>
    </citation>
    <scope>NUCLEOTIDE SEQUENCE [LARGE SCALE GENOMIC DNA]</scope>
    <source>
        <strain evidence="3">CCUG 37865</strain>
    </source>
</reference>
<feature type="transmembrane region" description="Helical" evidence="1">
    <location>
        <begin position="57"/>
        <end position="89"/>
    </location>
</feature>
<keyword evidence="1" id="KW-0812">Transmembrane</keyword>
<dbReference type="EMBL" id="JBHSDT010000004">
    <property type="protein sequence ID" value="MFC4402774.1"/>
    <property type="molecule type" value="Genomic_DNA"/>
</dbReference>
<feature type="transmembrane region" description="Helical" evidence="1">
    <location>
        <begin position="12"/>
        <end position="45"/>
    </location>
</feature>
<evidence type="ECO:0000313" key="3">
    <source>
        <dbReference type="Proteomes" id="UP001595882"/>
    </source>
</evidence>
<protein>
    <recommendedName>
        <fullName evidence="4">DUF4233 domain-containing protein</fullName>
    </recommendedName>
</protein>
<sequence length="106" mass="11554">MIVSGILKLLGAVFEFFLGIPGLGGSLIISLLWTPLLFMLIYYIITLVLSKTFRAPIWGPVIGIIASTIGIIPILGMMLHWVAFICLLVDGIQTLTKKDVPETAKL</sequence>
<name>A0ABV8WXL0_9BACI</name>
<keyword evidence="1" id="KW-0472">Membrane</keyword>
<evidence type="ECO:0000313" key="2">
    <source>
        <dbReference type="EMBL" id="MFC4402774.1"/>
    </source>
</evidence>
<keyword evidence="1" id="KW-1133">Transmembrane helix</keyword>
<proteinExistence type="predicted"/>
<organism evidence="2 3">
    <name type="scientific">Gracilibacillus xinjiangensis</name>
    <dbReference type="NCBI Taxonomy" id="1193282"/>
    <lineage>
        <taxon>Bacteria</taxon>
        <taxon>Bacillati</taxon>
        <taxon>Bacillota</taxon>
        <taxon>Bacilli</taxon>
        <taxon>Bacillales</taxon>
        <taxon>Bacillaceae</taxon>
        <taxon>Gracilibacillus</taxon>
    </lineage>
</organism>
<dbReference type="Proteomes" id="UP001595882">
    <property type="component" value="Unassembled WGS sequence"/>
</dbReference>
<accession>A0ABV8WXL0</accession>
<evidence type="ECO:0008006" key="4">
    <source>
        <dbReference type="Google" id="ProtNLM"/>
    </source>
</evidence>